<gene>
    <name evidence="1" type="ORF">LCGC14_1634290</name>
</gene>
<proteinExistence type="predicted"/>
<dbReference type="AlphaFoldDB" id="A0A0F9L1C5"/>
<dbReference type="EMBL" id="LAZR01013525">
    <property type="protein sequence ID" value="KKM21550.1"/>
    <property type="molecule type" value="Genomic_DNA"/>
</dbReference>
<comment type="caution">
    <text evidence="1">The sequence shown here is derived from an EMBL/GenBank/DDBJ whole genome shotgun (WGS) entry which is preliminary data.</text>
</comment>
<organism evidence="1">
    <name type="scientific">marine sediment metagenome</name>
    <dbReference type="NCBI Taxonomy" id="412755"/>
    <lineage>
        <taxon>unclassified sequences</taxon>
        <taxon>metagenomes</taxon>
        <taxon>ecological metagenomes</taxon>
    </lineage>
</organism>
<reference evidence="1" key="1">
    <citation type="journal article" date="2015" name="Nature">
        <title>Complex archaea that bridge the gap between prokaryotes and eukaryotes.</title>
        <authorList>
            <person name="Spang A."/>
            <person name="Saw J.H."/>
            <person name="Jorgensen S.L."/>
            <person name="Zaremba-Niedzwiedzka K."/>
            <person name="Martijn J."/>
            <person name="Lind A.E."/>
            <person name="van Eijk R."/>
            <person name="Schleper C."/>
            <person name="Guy L."/>
            <person name="Ettema T.J."/>
        </authorList>
    </citation>
    <scope>NUCLEOTIDE SEQUENCE</scope>
</reference>
<protein>
    <submittedName>
        <fullName evidence="1">Uncharacterized protein</fullName>
    </submittedName>
</protein>
<accession>A0A0F9L1C5</accession>
<evidence type="ECO:0000313" key="1">
    <source>
        <dbReference type="EMBL" id="KKM21550.1"/>
    </source>
</evidence>
<sequence>MGAVCNLAGYLRPSEIQEEMEMTLMAKDHIVSWRNERFDPSTAFVLAVNIEHEFEEIPNDLYREYRPTGRRRIELVGLSMDAFNRVMEVVNQLIVDEKRGMPLLIKKAKSRGHSVIGEGGK</sequence>
<name>A0A0F9L1C5_9ZZZZ</name>